<gene>
    <name evidence="1" type="ORF">OUO13_19020</name>
</gene>
<reference evidence="1" key="1">
    <citation type="submission" date="2022-11" db="EMBL/GenBank/DDBJ databases">
        <title>Parathalassolutuus dongxingensis gen. nov., sp. nov., a novel member of family Oceanospirillaceae isolated from a coastal shrimp pond in Guangxi, China.</title>
        <authorList>
            <person name="Chen H."/>
        </authorList>
    </citation>
    <scope>NUCLEOTIDE SEQUENCE</scope>
    <source>
        <strain evidence="1">G-43</strain>
    </source>
</reference>
<evidence type="ECO:0000313" key="1">
    <source>
        <dbReference type="EMBL" id="MCY0967276.1"/>
    </source>
</evidence>
<dbReference type="AlphaFoldDB" id="A0A9X3EN38"/>
<dbReference type="EMBL" id="JAPNOA010000059">
    <property type="protein sequence ID" value="MCY0967276.1"/>
    <property type="molecule type" value="Genomic_DNA"/>
</dbReference>
<dbReference type="Proteomes" id="UP001150830">
    <property type="component" value="Unassembled WGS sequence"/>
</dbReference>
<name>A0A9X3EN38_9GAMM</name>
<sequence length="55" mass="6321">MTINWHYPRTELAEQFLDAFARGATSSYTLFAPRRMGKTEFALRDLIPLAENTSN</sequence>
<comment type="caution">
    <text evidence="1">The sequence shown here is derived from an EMBL/GenBank/DDBJ whole genome shotgun (WGS) entry which is preliminary data.</text>
</comment>
<keyword evidence="2" id="KW-1185">Reference proteome</keyword>
<evidence type="ECO:0000313" key="2">
    <source>
        <dbReference type="Proteomes" id="UP001150830"/>
    </source>
</evidence>
<protein>
    <submittedName>
        <fullName evidence="1">Uncharacterized protein</fullName>
    </submittedName>
</protein>
<proteinExistence type="predicted"/>
<dbReference type="RefSeq" id="WP_283175478.1">
    <property type="nucleotide sequence ID" value="NZ_JAPNOA010000059.1"/>
</dbReference>
<accession>A0A9X3EN38</accession>
<organism evidence="1 2">
    <name type="scientific">Parathalassolituus penaei</name>
    <dbReference type="NCBI Taxonomy" id="2997323"/>
    <lineage>
        <taxon>Bacteria</taxon>
        <taxon>Pseudomonadati</taxon>
        <taxon>Pseudomonadota</taxon>
        <taxon>Gammaproteobacteria</taxon>
        <taxon>Oceanospirillales</taxon>
        <taxon>Oceanospirillaceae</taxon>
        <taxon>Parathalassolituus</taxon>
    </lineage>
</organism>